<gene>
    <name evidence="2" type="ORF">P5G49_07095</name>
</gene>
<feature type="signal peptide" evidence="1">
    <location>
        <begin position="1"/>
        <end position="26"/>
    </location>
</feature>
<comment type="caution">
    <text evidence="2">The sequence shown here is derived from an EMBL/GenBank/DDBJ whole genome shotgun (WGS) entry which is preliminary data.</text>
</comment>
<keyword evidence="1" id="KW-0732">Signal</keyword>
<accession>A0ABT8JQ29</accession>
<sequence>MNKTMLSAIFFAFLLFSFSGITKANADTEIIPQDQSPSLLEKAFLRSLGWTILDIMESHGDNQLFENERIEKISADNGKYDVTLRVIGFEGAHGPPYKLIRMTIRFPGSGGNTNYSVISYSHRIISDKEFEELTKYAAP</sequence>
<proteinExistence type="predicted"/>
<protein>
    <recommendedName>
        <fullName evidence="4">DUF3888 domain-containing protein</fullName>
    </recommendedName>
</protein>
<name>A0ABT8JQ29_9BACL</name>
<feature type="chain" id="PRO_5045448752" description="DUF3888 domain-containing protein" evidence="1">
    <location>
        <begin position="27"/>
        <end position="139"/>
    </location>
</feature>
<dbReference type="EMBL" id="JAROCC010000004">
    <property type="protein sequence ID" value="MDN4607248.1"/>
    <property type="molecule type" value="Genomic_DNA"/>
</dbReference>
<evidence type="ECO:0008006" key="4">
    <source>
        <dbReference type="Google" id="ProtNLM"/>
    </source>
</evidence>
<dbReference type="RefSeq" id="WP_301242790.1">
    <property type="nucleotide sequence ID" value="NZ_JAROCC010000004.1"/>
</dbReference>
<evidence type="ECO:0000313" key="3">
    <source>
        <dbReference type="Proteomes" id="UP001175097"/>
    </source>
</evidence>
<dbReference type="Proteomes" id="UP001175097">
    <property type="component" value="Unassembled WGS sequence"/>
</dbReference>
<evidence type="ECO:0000313" key="2">
    <source>
        <dbReference type="EMBL" id="MDN4607248.1"/>
    </source>
</evidence>
<evidence type="ECO:0000256" key="1">
    <source>
        <dbReference type="SAM" id="SignalP"/>
    </source>
</evidence>
<reference evidence="2" key="1">
    <citation type="submission" date="2023-03" db="EMBL/GenBank/DDBJ databases">
        <title>MT1 and MT2 Draft Genomes of Novel Species.</title>
        <authorList>
            <person name="Venkateswaran K."/>
        </authorList>
    </citation>
    <scope>NUCLEOTIDE SEQUENCE</scope>
    <source>
        <strain evidence="2">F6_3S_P_2</strain>
    </source>
</reference>
<keyword evidence="3" id="KW-1185">Reference proteome</keyword>
<organism evidence="2 3">
    <name type="scientific">Sporosarcina highlanderae</name>
    <dbReference type="NCBI Taxonomy" id="3035916"/>
    <lineage>
        <taxon>Bacteria</taxon>
        <taxon>Bacillati</taxon>
        <taxon>Bacillota</taxon>
        <taxon>Bacilli</taxon>
        <taxon>Bacillales</taxon>
        <taxon>Caryophanaceae</taxon>
        <taxon>Sporosarcina</taxon>
    </lineage>
</organism>